<reference evidence="1 2" key="1">
    <citation type="journal article" date="2021" name="Elife">
        <title>Chloroplast acquisition without the gene transfer in kleptoplastic sea slugs, Plakobranchus ocellatus.</title>
        <authorList>
            <person name="Maeda T."/>
            <person name="Takahashi S."/>
            <person name="Yoshida T."/>
            <person name="Shimamura S."/>
            <person name="Takaki Y."/>
            <person name="Nagai Y."/>
            <person name="Toyoda A."/>
            <person name="Suzuki Y."/>
            <person name="Arimoto A."/>
            <person name="Ishii H."/>
            <person name="Satoh N."/>
            <person name="Nishiyama T."/>
            <person name="Hasebe M."/>
            <person name="Maruyama T."/>
            <person name="Minagawa J."/>
            <person name="Obokata J."/>
            <person name="Shigenobu S."/>
        </authorList>
    </citation>
    <scope>NUCLEOTIDE SEQUENCE [LARGE SCALE GENOMIC DNA]</scope>
</reference>
<dbReference type="EMBL" id="BLXT01005203">
    <property type="protein sequence ID" value="GFO20814.1"/>
    <property type="molecule type" value="Genomic_DNA"/>
</dbReference>
<name>A0AAV4BPN8_9GAST</name>
<evidence type="ECO:0000313" key="1">
    <source>
        <dbReference type="EMBL" id="GFO20814.1"/>
    </source>
</evidence>
<dbReference type="Proteomes" id="UP000735302">
    <property type="component" value="Unassembled WGS sequence"/>
</dbReference>
<protein>
    <submittedName>
        <fullName evidence="1">Uncharacterized protein</fullName>
    </submittedName>
</protein>
<proteinExistence type="predicted"/>
<comment type="caution">
    <text evidence="1">The sequence shown here is derived from an EMBL/GenBank/DDBJ whole genome shotgun (WGS) entry which is preliminary data.</text>
</comment>
<organism evidence="1 2">
    <name type="scientific">Plakobranchus ocellatus</name>
    <dbReference type="NCBI Taxonomy" id="259542"/>
    <lineage>
        <taxon>Eukaryota</taxon>
        <taxon>Metazoa</taxon>
        <taxon>Spiralia</taxon>
        <taxon>Lophotrochozoa</taxon>
        <taxon>Mollusca</taxon>
        <taxon>Gastropoda</taxon>
        <taxon>Heterobranchia</taxon>
        <taxon>Euthyneura</taxon>
        <taxon>Panpulmonata</taxon>
        <taxon>Sacoglossa</taxon>
        <taxon>Placobranchoidea</taxon>
        <taxon>Plakobranchidae</taxon>
        <taxon>Plakobranchus</taxon>
    </lineage>
</organism>
<accession>A0AAV4BPN8</accession>
<keyword evidence="2" id="KW-1185">Reference proteome</keyword>
<sequence length="92" mass="10123">MNLLSSLALTLFATVGFSFTALRICKALVLSAGEQTHTPIYNKVISGFRVFLLAATPMCGLAPVPEELLQISGPVRYPLCHQHPLYNEDLEY</sequence>
<dbReference type="AlphaFoldDB" id="A0AAV4BPN8"/>
<gene>
    <name evidence="1" type="ORF">PoB_004731900</name>
</gene>
<evidence type="ECO:0000313" key="2">
    <source>
        <dbReference type="Proteomes" id="UP000735302"/>
    </source>
</evidence>